<dbReference type="Pfam" id="PF00150">
    <property type="entry name" value="Cellulase"/>
    <property type="match status" value="1"/>
</dbReference>
<dbReference type="InterPro" id="IPR001547">
    <property type="entry name" value="Glyco_hydro_5"/>
</dbReference>
<dbReference type="InterPro" id="IPR052066">
    <property type="entry name" value="Glycosphingolipid_Hydrolases"/>
</dbReference>
<dbReference type="Gene3D" id="3.20.20.80">
    <property type="entry name" value="Glycosidases"/>
    <property type="match status" value="1"/>
</dbReference>
<feature type="domain" description="Glycoside hydrolase family 5 C-terminal" evidence="7">
    <location>
        <begin position="415"/>
        <end position="495"/>
    </location>
</feature>
<feature type="chain" id="PRO_5047231301" evidence="5">
    <location>
        <begin position="37"/>
        <end position="498"/>
    </location>
</feature>
<sequence>MPGVLPATCSSFLRRGAVVALALLLGLVGATASAPAASADEDEPQLRREGRWLVDDQGRVVIVHGFNLVWKLDPYVPPATAEGFTAADVQWLARYGFNGVRLGTLWAGITPDAPGVGDPSYRQGWQRVMDLLADRGIWMQLDMHQDQWHETYGGEGVPDWALHRPTVLSLLPPLNLPFPIGYWTPENSLVFDEFWANKHRGIDDWAAAWQVAAGWWKDQPYLMGYDLINEPWMGLEWLTCISFGCKASYTKELQPAYEKATRAIRQVDGDNVVWWEPQQLAAGQKVPTFLEPMAGEDQLGYSWHNYCQDVFLESQGLPLGDVENCWRFSQERTTTALAQAERINAAPLMSEWGATDNIRAVEIDAAVADRNLMGWTHWAYKQWQDPTTADDAQGMFHDDTDFSSVKTDKLRVLVRTYAQATAGTPLAMDFDAATGAFSYRYRSNAIDAPTEIFVSPLHYPRGYDVRVTGGHWAPGTGGRIEVRPDVPGQEVTVQITGR</sequence>
<feature type="signal peptide" evidence="5">
    <location>
        <begin position="1"/>
        <end position="36"/>
    </location>
</feature>
<dbReference type="SUPFAM" id="SSF51445">
    <property type="entry name" value="(Trans)glycosidases"/>
    <property type="match status" value="1"/>
</dbReference>
<evidence type="ECO:0000256" key="4">
    <source>
        <dbReference type="RuleBase" id="RU361153"/>
    </source>
</evidence>
<gene>
    <name evidence="8" type="ORF">CFH99_08485</name>
</gene>
<accession>A0ABX7PIS3</accession>
<dbReference type="InterPro" id="IPR013780">
    <property type="entry name" value="Glyco_hydro_b"/>
</dbReference>
<dbReference type="EMBL" id="CP022295">
    <property type="protein sequence ID" value="QSR25657.1"/>
    <property type="molecule type" value="Genomic_DNA"/>
</dbReference>
<evidence type="ECO:0000256" key="5">
    <source>
        <dbReference type="SAM" id="SignalP"/>
    </source>
</evidence>
<dbReference type="InterPro" id="IPR017853">
    <property type="entry name" value="GH"/>
</dbReference>
<evidence type="ECO:0000313" key="8">
    <source>
        <dbReference type="EMBL" id="QSR25657.1"/>
    </source>
</evidence>
<dbReference type="InterPro" id="IPR041036">
    <property type="entry name" value="GH5_C"/>
</dbReference>
<evidence type="ECO:0000259" key="6">
    <source>
        <dbReference type="Pfam" id="PF00150"/>
    </source>
</evidence>
<protein>
    <submittedName>
        <fullName evidence="8">Endoglycoceramidase</fullName>
    </submittedName>
</protein>
<evidence type="ECO:0000256" key="3">
    <source>
        <dbReference type="ARBA" id="ARBA00023295"/>
    </source>
</evidence>
<feature type="domain" description="Glycoside hydrolase family 5" evidence="6">
    <location>
        <begin position="85"/>
        <end position="381"/>
    </location>
</feature>
<dbReference type="Pfam" id="PF18564">
    <property type="entry name" value="Glyco_hydro_5_C"/>
    <property type="match status" value="1"/>
</dbReference>
<evidence type="ECO:0000256" key="1">
    <source>
        <dbReference type="ARBA" id="ARBA00005641"/>
    </source>
</evidence>
<comment type="similarity">
    <text evidence="1 4">Belongs to the glycosyl hydrolase 5 (cellulase A) family.</text>
</comment>
<organism evidence="8 9">
    <name type="scientific">Nocardioides aromaticivorans</name>
    <dbReference type="NCBI Taxonomy" id="200618"/>
    <lineage>
        <taxon>Bacteria</taxon>
        <taxon>Bacillati</taxon>
        <taxon>Actinomycetota</taxon>
        <taxon>Actinomycetes</taxon>
        <taxon>Propionibacteriales</taxon>
        <taxon>Nocardioidaceae</taxon>
        <taxon>Nocardioides</taxon>
    </lineage>
</organism>
<keyword evidence="5" id="KW-0732">Signal</keyword>
<dbReference type="Proteomes" id="UP000662818">
    <property type="component" value="Chromosome"/>
</dbReference>
<name>A0ABX7PIS3_9ACTN</name>
<evidence type="ECO:0000259" key="7">
    <source>
        <dbReference type="Pfam" id="PF18564"/>
    </source>
</evidence>
<evidence type="ECO:0000313" key="9">
    <source>
        <dbReference type="Proteomes" id="UP000662818"/>
    </source>
</evidence>
<keyword evidence="2 4" id="KW-0378">Hydrolase</keyword>
<dbReference type="PANTHER" id="PTHR31308:SF3">
    <property type="entry name" value="ENDOGLYCOCERAMIDASE"/>
    <property type="match status" value="1"/>
</dbReference>
<dbReference type="Gene3D" id="2.60.40.1180">
    <property type="entry name" value="Golgi alpha-mannosidase II"/>
    <property type="match status" value="1"/>
</dbReference>
<reference evidence="8 9" key="1">
    <citation type="submission" date="2017-06" db="EMBL/GenBank/DDBJ databases">
        <title>Complete Genome Sequence of the Soil Carbazole-Degrading Bacterium Nocardioides aromaticivorans IC177.</title>
        <authorList>
            <person name="Vejarano F."/>
            <person name="Suzuki-Minakuchi C."/>
            <person name="Ohtsubo Y."/>
            <person name="Tsuda M."/>
            <person name="Okada K."/>
            <person name="Nojiri H."/>
        </authorList>
    </citation>
    <scope>NUCLEOTIDE SEQUENCE [LARGE SCALE GENOMIC DNA]</scope>
    <source>
        <strain evidence="8 9">IC177</strain>
    </source>
</reference>
<proteinExistence type="inferred from homology"/>
<keyword evidence="3 4" id="KW-0326">Glycosidase</keyword>
<dbReference type="PANTHER" id="PTHR31308">
    <property type="match status" value="1"/>
</dbReference>
<evidence type="ECO:0000256" key="2">
    <source>
        <dbReference type="ARBA" id="ARBA00022801"/>
    </source>
</evidence>
<keyword evidence="9" id="KW-1185">Reference proteome</keyword>